<feature type="compositionally biased region" description="Basic and acidic residues" evidence="3">
    <location>
        <begin position="339"/>
        <end position="356"/>
    </location>
</feature>
<evidence type="ECO:0000256" key="3">
    <source>
        <dbReference type="SAM" id="MobiDB-lite"/>
    </source>
</evidence>
<dbReference type="PANTHER" id="PTHR47430:SF4">
    <property type="entry name" value="GB|AAC33480.1"/>
    <property type="match status" value="1"/>
</dbReference>
<dbReference type="Proteomes" id="UP001237642">
    <property type="component" value="Unassembled WGS sequence"/>
</dbReference>
<dbReference type="CDD" id="cd00167">
    <property type="entry name" value="SANT"/>
    <property type="match status" value="1"/>
</dbReference>
<protein>
    <submittedName>
        <fullName evidence="6">RNA polymerase I termination factor</fullName>
    </submittedName>
</protein>
<evidence type="ECO:0000313" key="6">
    <source>
        <dbReference type="EMBL" id="KAK1404889.1"/>
    </source>
</evidence>
<evidence type="ECO:0000259" key="4">
    <source>
        <dbReference type="PROSITE" id="PS50090"/>
    </source>
</evidence>
<organism evidence="6 7">
    <name type="scientific">Heracleum sosnowskyi</name>
    <dbReference type="NCBI Taxonomy" id="360622"/>
    <lineage>
        <taxon>Eukaryota</taxon>
        <taxon>Viridiplantae</taxon>
        <taxon>Streptophyta</taxon>
        <taxon>Embryophyta</taxon>
        <taxon>Tracheophyta</taxon>
        <taxon>Spermatophyta</taxon>
        <taxon>Magnoliopsida</taxon>
        <taxon>eudicotyledons</taxon>
        <taxon>Gunneridae</taxon>
        <taxon>Pentapetalae</taxon>
        <taxon>asterids</taxon>
        <taxon>campanulids</taxon>
        <taxon>Apiales</taxon>
        <taxon>Apiaceae</taxon>
        <taxon>Apioideae</taxon>
        <taxon>apioid superclade</taxon>
        <taxon>Tordylieae</taxon>
        <taxon>Tordyliinae</taxon>
        <taxon>Heracleum</taxon>
    </lineage>
</organism>
<dbReference type="PROSITE" id="PS50090">
    <property type="entry name" value="MYB_LIKE"/>
    <property type="match status" value="3"/>
</dbReference>
<gene>
    <name evidence="6" type="ORF">POM88_004494</name>
</gene>
<dbReference type="GO" id="GO:0005634">
    <property type="term" value="C:nucleus"/>
    <property type="evidence" value="ECO:0007669"/>
    <property type="project" value="UniProtKB-SubCell"/>
</dbReference>
<feature type="compositionally biased region" description="Basic and acidic residues" evidence="3">
    <location>
        <begin position="316"/>
        <end position="332"/>
    </location>
</feature>
<feature type="domain" description="HTH myb-type" evidence="5">
    <location>
        <begin position="464"/>
        <end position="512"/>
    </location>
</feature>
<feature type="domain" description="Myb-like" evidence="4">
    <location>
        <begin position="578"/>
        <end position="631"/>
    </location>
</feature>
<dbReference type="SMART" id="SM00717">
    <property type="entry name" value="SANT"/>
    <property type="match status" value="3"/>
</dbReference>
<keyword evidence="2" id="KW-0539">Nucleus</keyword>
<dbReference type="InterPro" id="IPR017930">
    <property type="entry name" value="Myb_dom"/>
</dbReference>
<feature type="domain" description="Myb-like" evidence="4">
    <location>
        <begin position="464"/>
        <end position="508"/>
    </location>
</feature>
<dbReference type="InterPro" id="IPR001005">
    <property type="entry name" value="SANT/Myb"/>
</dbReference>
<keyword evidence="7" id="KW-1185">Reference proteome</keyword>
<feature type="region of interest" description="Disordered" evidence="3">
    <location>
        <begin position="1"/>
        <end position="64"/>
    </location>
</feature>
<dbReference type="PROSITE" id="PS51294">
    <property type="entry name" value="HTH_MYB"/>
    <property type="match status" value="1"/>
</dbReference>
<evidence type="ECO:0000313" key="7">
    <source>
        <dbReference type="Proteomes" id="UP001237642"/>
    </source>
</evidence>
<accession>A0AAD8JIH4</accession>
<reference evidence="6" key="2">
    <citation type="submission" date="2023-05" db="EMBL/GenBank/DDBJ databases">
        <authorList>
            <person name="Schelkunov M.I."/>
        </authorList>
    </citation>
    <scope>NUCLEOTIDE SEQUENCE</scope>
    <source>
        <strain evidence="6">Hsosn_3</strain>
        <tissue evidence="6">Leaf</tissue>
    </source>
</reference>
<dbReference type="Gene3D" id="1.10.10.60">
    <property type="entry name" value="Homeodomain-like"/>
    <property type="match status" value="2"/>
</dbReference>
<feature type="compositionally biased region" description="Basic residues" evidence="3">
    <location>
        <begin position="306"/>
        <end position="315"/>
    </location>
</feature>
<name>A0AAD8JIH4_9APIA</name>
<dbReference type="SUPFAM" id="SSF46689">
    <property type="entry name" value="Homeodomain-like"/>
    <property type="match status" value="1"/>
</dbReference>
<feature type="compositionally biased region" description="Basic and acidic residues" evidence="3">
    <location>
        <begin position="242"/>
        <end position="252"/>
    </location>
</feature>
<feature type="domain" description="Myb-like" evidence="4">
    <location>
        <begin position="510"/>
        <end position="576"/>
    </location>
</feature>
<sequence>MSIRVGKNDVVGKSGKKSKRSKKVEMDGVEEISDRADVELDGLGGIGKKSNKSKKKEMDEAEEINDRTDLEVVELVQNLESRVEKKKKTNRGKDMVAGDESGNRESFGQFDIDNQLKKVKKKKKKKKEYNIVAGEEFVSSEIFGNFDVDNQLEKVKKKKDKRMSVSGEEVTYCLELDAVTTEEASSLSLNKREKRLKYEIEDEVLIDSSLNDSQDEDKTVKKRKKKKTKRRKFDTSVNPDALNEKTVTEARESNNVVRNVEKKKKMKRKRMAEEENDSDEGQENSARGIDVENSLVDSAVAIEKVKMKKKKRRRRKNEEITDNDVHSHKGQDNEAMNLSKKDKTRSVENDPKNPKSKEKKKVRFSEHMEVFYISDTDSGIEENEKGSIVQGKRFTREEDEIVKAAVEKYIESHCLGEKGLEMVMNCKYYRQVRNCWKEIGAALPHRPRMAVYCRAHILFEAGERREWTEEEQKMLFEQYGKHGNNWKLLAKEFKRHRSHVKDTWRRIKLKRNRGHWSQEEYQNLFDHVNVDLRTKVKEEKRSKHGMLRDNICWTAISDRLSSRTHANCCTKWYDQLTSSMVAEGIWADSDDYRLLDSLFKLDACCIEDVDWDELVDQRSGAVCRKRWDQMVLHIGFHGVKSFAEQVEVLAKRYCPELLESREAWDSKPLVP</sequence>
<feature type="compositionally biased region" description="Basic residues" evidence="3">
    <location>
        <begin position="220"/>
        <end position="232"/>
    </location>
</feature>
<feature type="region of interest" description="Disordered" evidence="3">
    <location>
        <begin position="211"/>
        <end position="361"/>
    </location>
</feature>
<evidence type="ECO:0000256" key="2">
    <source>
        <dbReference type="ARBA" id="ARBA00023242"/>
    </source>
</evidence>
<feature type="compositionally biased region" description="Basic residues" evidence="3">
    <location>
        <begin position="261"/>
        <end position="270"/>
    </location>
</feature>
<comment type="caution">
    <text evidence="6">The sequence shown here is derived from an EMBL/GenBank/DDBJ whole genome shotgun (WGS) entry which is preliminary data.</text>
</comment>
<dbReference type="AlphaFoldDB" id="A0AAD8JIH4"/>
<evidence type="ECO:0000256" key="1">
    <source>
        <dbReference type="ARBA" id="ARBA00004123"/>
    </source>
</evidence>
<dbReference type="InterPro" id="IPR009057">
    <property type="entry name" value="Homeodomain-like_sf"/>
</dbReference>
<evidence type="ECO:0000259" key="5">
    <source>
        <dbReference type="PROSITE" id="PS51294"/>
    </source>
</evidence>
<feature type="region of interest" description="Disordered" evidence="3">
    <location>
        <begin position="83"/>
        <end position="107"/>
    </location>
</feature>
<dbReference type="EMBL" id="JAUIZM010000001">
    <property type="protein sequence ID" value="KAK1404889.1"/>
    <property type="molecule type" value="Genomic_DNA"/>
</dbReference>
<comment type="subcellular location">
    <subcellularLocation>
        <location evidence="1">Nucleus</location>
    </subcellularLocation>
</comment>
<proteinExistence type="predicted"/>
<dbReference type="PANTHER" id="PTHR47430">
    <property type="entry name" value="GB|AAC33480.1"/>
    <property type="match status" value="1"/>
</dbReference>
<reference evidence="6" key="1">
    <citation type="submission" date="2023-02" db="EMBL/GenBank/DDBJ databases">
        <title>Genome of toxic invasive species Heracleum sosnowskyi carries increased number of genes despite the absence of recent whole-genome duplications.</title>
        <authorList>
            <person name="Schelkunov M."/>
            <person name="Shtratnikova V."/>
            <person name="Makarenko M."/>
            <person name="Klepikova A."/>
            <person name="Omelchenko D."/>
            <person name="Novikova G."/>
            <person name="Obukhova E."/>
            <person name="Bogdanov V."/>
            <person name="Penin A."/>
            <person name="Logacheva M."/>
        </authorList>
    </citation>
    <scope>NUCLEOTIDE SEQUENCE</scope>
    <source>
        <strain evidence="6">Hsosn_3</strain>
        <tissue evidence="6">Leaf</tissue>
    </source>
</reference>
<dbReference type="Pfam" id="PF13921">
    <property type="entry name" value="Myb_DNA-bind_6"/>
    <property type="match status" value="1"/>
</dbReference>